<feature type="domain" description="Disease resistance protein winged helix" evidence="4">
    <location>
        <begin position="88"/>
        <end position="145"/>
    </location>
</feature>
<sequence>MLHQKLSNPESLSLTYSAPDLLQVTQELDLAMEQVVKLKEEKKTMLSGASSSHGEVQQQLESVNLVEEGKEDAGFIELQEPFGSGLKTLWIAEGFVKCNGDKSLEEVAEDYLKALVERNILSVVRKKTNGKPLGYSMHDLLRDLCIKKAKEEKFLLVKNSMRHVSVQSSYEMEDVCASPQLMSLVRYFLCTHDDILSPVFGILRLIRVLDVFTVVFEKFSEEILQLVNLWYLAFSCTSGFPVGISRLWNLQTLVCGEEISYLPPEIWEQSELRYLRLFSILKMDEEYMIRCVHKKLHTITFVWFLNLVRWKADESNFPKLEHLILCNCHELEEIPSAIGDIASLQEIEIHECGASN</sequence>
<protein>
    <recommendedName>
        <fullName evidence="4">Disease resistance protein winged helix domain-containing protein</fullName>
    </recommendedName>
</protein>
<dbReference type="Proteomes" id="UP000298416">
    <property type="component" value="Unassembled WGS sequence"/>
</dbReference>
<dbReference type="SUPFAM" id="SSF52058">
    <property type="entry name" value="L domain-like"/>
    <property type="match status" value="1"/>
</dbReference>
<evidence type="ECO:0000256" key="1">
    <source>
        <dbReference type="ARBA" id="ARBA00022741"/>
    </source>
</evidence>
<evidence type="ECO:0000256" key="3">
    <source>
        <dbReference type="ARBA" id="ARBA00022840"/>
    </source>
</evidence>
<reference evidence="5" key="2">
    <citation type="submission" date="2020-08" db="EMBL/GenBank/DDBJ databases">
        <title>Plant Genome Project.</title>
        <authorList>
            <person name="Zhang R.-G."/>
        </authorList>
    </citation>
    <scope>NUCLEOTIDE SEQUENCE</scope>
    <source>
        <strain evidence="5">Huo1</strain>
        <tissue evidence="5">Leaf</tissue>
    </source>
</reference>
<organism evidence="5">
    <name type="scientific">Salvia splendens</name>
    <name type="common">Scarlet sage</name>
    <dbReference type="NCBI Taxonomy" id="180675"/>
    <lineage>
        <taxon>Eukaryota</taxon>
        <taxon>Viridiplantae</taxon>
        <taxon>Streptophyta</taxon>
        <taxon>Embryophyta</taxon>
        <taxon>Tracheophyta</taxon>
        <taxon>Spermatophyta</taxon>
        <taxon>Magnoliopsida</taxon>
        <taxon>eudicotyledons</taxon>
        <taxon>Gunneridae</taxon>
        <taxon>Pentapetalae</taxon>
        <taxon>asterids</taxon>
        <taxon>lamiids</taxon>
        <taxon>Lamiales</taxon>
        <taxon>Lamiaceae</taxon>
        <taxon>Nepetoideae</taxon>
        <taxon>Mentheae</taxon>
        <taxon>Salviinae</taxon>
        <taxon>Salvia</taxon>
        <taxon>Salvia subgen. Calosphace</taxon>
        <taxon>core Calosphace</taxon>
    </lineage>
</organism>
<dbReference type="PANTHER" id="PTHR15140">
    <property type="entry name" value="TUBULIN-SPECIFIC CHAPERONE E"/>
    <property type="match status" value="1"/>
</dbReference>
<evidence type="ECO:0000313" key="6">
    <source>
        <dbReference type="Proteomes" id="UP000298416"/>
    </source>
</evidence>
<evidence type="ECO:0000313" key="5">
    <source>
        <dbReference type="EMBL" id="KAG6431402.1"/>
    </source>
</evidence>
<accession>A0A8X9A6D0</accession>
<keyword evidence="1" id="KW-0547">Nucleotide-binding</keyword>
<evidence type="ECO:0000256" key="2">
    <source>
        <dbReference type="ARBA" id="ARBA00022821"/>
    </source>
</evidence>
<dbReference type="AlphaFoldDB" id="A0A8X9A6D0"/>
<proteinExistence type="predicted"/>
<dbReference type="InterPro" id="IPR032675">
    <property type="entry name" value="LRR_dom_sf"/>
</dbReference>
<keyword evidence="2" id="KW-0611">Plant defense</keyword>
<keyword evidence="3" id="KW-0067">ATP-binding</keyword>
<dbReference type="Gene3D" id="1.10.10.10">
    <property type="entry name" value="Winged helix-like DNA-binding domain superfamily/Winged helix DNA-binding domain"/>
    <property type="match status" value="1"/>
</dbReference>
<dbReference type="PANTHER" id="PTHR15140:SF33">
    <property type="entry name" value="LATE BLIGHT RESISTANCE PROTEIN HOMOLOG R1A-3 ISOFORM X1"/>
    <property type="match status" value="1"/>
</dbReference>
<dbReference type="Gene3D" id="3.80.10.10">
    <property type="entry name" value="Ribonuclease Inhibitor"/>
    <property type="match status" value="1"/>
</dbReference>
<gene>
    <name evidence="5" type="ORF">SASPL_109481</name>
</gene>
<evidence type="ECO:0000259" key="4">
    <source>
        <dbReference type="Pfam" id="PF23559"/>
    </source>
</evidence>
<keyword evidence="6" id="KW-1185">Reference proteome</keyword>
<dbReference type="EMBL" id="PNBA02000003">
    <property type="protein sequence ID" value="KAG6431402.1"/>
    <property type="molecule type" value="Genomic_DNA"/>
</dbReference>
<dbReference type="InterPro" id="IPR036388">
    <property type="entry name" value="WH-like_DNA-bd_sf"/>
</dbReference>
<dbReference type="GO" id="GO:0006952">
    <property type="term" value="P:defense response"/>
    <property type="evidence" value="ECO:0007669"/>
    <property type="project" value="UniProtKB-KW"/>
</dbReference>
<name>A0A8X9A6D0_SALSN</name>
<dbReference type="Pfam" id="PF23559">
    <property type="entry name" value="WHD_DRP"/>
    <property type="match status" value="1"/>
</dbReference>
<dbReference type="InterPro" id="IPR058922">
    <property type="entry name" value="WHD_DRP"/>
</dbReference>
<reference evidence="5" key="1">
    <citation type="submission" date="2018-01" db="EMBL/GenBank/DDBJ databases">
        <authorList>
            <person name="Mao J.F."/>
        </authorList>
    </citation>
    <scope>NUCLEOTIDE SEQUENCE</scope>
    <source>
        <strain evidence="5">Huo1</strain>
        <tissue evidence="5">Leaf</tissue>
    </source>
</reference>
<comment type="caution">
    <text evidence="5">The sequence shown here is derived from an EMBL/GenBank/DDBJ whole genome shotgun (WGS) entry which is preliminary data.</text>
</comment>